<dbReference type="Gene3D" id="3.40.50.150">
    <property type="entry name" value="Vaccinia Virus protein VP39"/>
    <property type="match status" value="1"/>
</dbReference>
<evidence type="ECO:0000313" key="2">
    <source>
        <dbReference type="EMBL" id="PVY43062.1"/>
    </source>
</evidence>
<evidence type="ECO:0000259" key="1">
    <source>
        <dbReference type="Pfam" id="PF13649"/>
    </source>
</evidence>
<protein>
    <submittedName>
        <fullName evidence="2">Ubiquinone/menaquinone biosynthesis C-methylase UbiE</fullName>
    </submittedName>
</protein>
<organism evidence="2 3">
    <name type="scientific">Pontibacter virosus</name>
    <dbReference type="NCBI Taxonomy" id="1765052"/>
    <lineage>
        <taxon>Bacteria</taxon>
        <taxon>Pseudomonadati</taxon>
        <taxon>Bacteroidota</taxon>
        <taxon>Cytophagia</taxon>
        <taxon>Cytophagales</taxon>
        <taxon>Hymenobacteraceae</taxon>
        <taxon>Pontibacter</taxon>
    </lineage>
</organism>
<keyword evidence="2" id="KW-0489">Methyltransferase</keyword>
<dbReference type="SUPFAM" id="SSF53335">
    <property type="entry name" value="S-adenosyl-L-methionine-dependent methyltransferases"/>
    <property type="match status" value="1"/>
</dbReference>
<name>A0A2U1B387_9BACT</name>
<keyword evidence="3" id="KW-1185">Reference proteome</keyword>
<dbReference type="CDD" id="cd02440">
    <property type="entry name" value="AdoMet_MTases"/>
    <property type="match status" value="1"/>
</dbReference>
<dbReference type="AlphaFoldDB" id="A0A2U1B387"/>
<dbReference type="InterPro" id="IPR029063">
    <property type="entry name" value="SAM-dependent_MTases_sf"/>
</dbReference>
<dbReference type="InterPro" id="IPR041698">
    <property type="entry name" value="Methyltransf_25"/>
</dbReference>
<dbReference type="Pfam" id="PF13649">
    <property type="entry name" value="Methyltransf_25"/>
    <property type="match status" value="1"/>
</dbReference>
<accession>A0A2U1B387</accession>
<feature type="domain" description="Methyltransferase" evidence="1">
    <location>
        <begin position="42"/>
        <end position="140"/>
    </location>
</feature>
<dbReference type="GO" id="GO:0032259">
    <property type="term" value="P:methylation"/>
    <property type="evidence" value="ECO:0007669"/>
    <property type="project" value="UniProtKB-KW"/>
</dbReference>
<dbReference type="EMBL" id="QEKI01000002">
    <property type="protein sequence ID" value="PVY43062.1"/>
    <property type="molecule type" value="Genomic_DNA"/>
</dbReference>
<proteinExistence type="predicted"/>
<dbReference type="Proteomes" id="UP000245466">
    <property type="component" value="Unassembled WGS sequence"/>
</dbReference>
<comment type="caution">
    <text evidence="2">The sequence shown here is derived from an EMBL/GenBank/DDBJ whole genome shotgun (WGS) entry which is preliminary data.</text>
</comment>
<dbReference type="GO" id="GO:0008168">
    <property type="term" value="F:methyltransferase activity"/>
    <property type="evidence" value="ECO:0007669"/>
    <property type="project" value="UniProtKB-KW"/>
</dbReference>
<dbReference type="RefSeq" id="WP_116542100.1">
    <property type="nucleotide sequence ID" value="NZ_QEKI01000002.1"/>
</dbReference>
<keyword evidence="2" id="KW-0808">Transferase</keyword>
<gene>
    <name evidence="2" type="ORF">C8E01_102239</name>
</gene>
<evidence type="ECO:0000313" key="3">
    <source>
        <dbReference type="Proteomes" id="UP000245466"/>
    </source>
</evidence>
<sequence>MNNTNFDSIAPIYASLSRLVFGNALRRAQTEHLALIPPNSNVLLIGGGSGWLLEQLLRLQPLAEVTYLEVSPRMLQLAQRRMSQQAAAYSKIKFRLGDESSLQPDETFDVILTPFLLDLFPDERLLYLMDRLFTALRQQGLWLFSDFWPTHTPAPVWQQLLLRSMYTFFGKVSRVSASRLPDFERHFARLPLQELQAAAFYSGLVQAKVYLKV</sequence>
<keyword evidence="2" id="KW-0830">Ubiquinone</keyword>
<dbReference type="OrthoDB" id="836632at2"/>
<reference evidence="2 3" key="1">
    <citation type="submission" date="2018-04" db="EMBL/GenBank/DDBJ databases">
        <title>Genomic Encyclopedia of Type Strains, Phase IV (KMG-IV): sequencing the most valuable type-strain genomes for metagenomic binning, comparative biology and taxonomic classification.</title>
        <authorList>
            <person name="Goeker M."/>
        </authorList>
    </citation>
    <scope>NUCLEOTIDE SEQUENCE [LARGE SCALE GENOMIC DNA]</scope>
    <source>
        <strain evidence="2 3">DSM 100231</strain>
    </source>
</reference>